<dbReference type="Proteomes" id="UP000239731">
    <property type="component" value="Unassembled WGS sequence"/>
</dbReference>
<gene>
    <name evidence="2" type="ORF">C7A10_17305</name>
    <name evidence="1" type="ORF">PFLmoz3_04122</name>
</gene>
<dbReference type="RefSeq" id="WP_034127434.1">
    <property type="nucleotide sequence ID" value="NZ_JRXU01000016.1"/>
</dbReference>
<evidence type="ECO:0000313" key="4">
    <source>
        <dbReference type="Proteomes" id="UP000239731"/>
    </source>
</evidence>
<dbReference type="Proteomes" id="UP000061348">
    <property type="component" value="Unassembled WGS sequence"/>
</dbReference>
<evidence type="ECO:0000313" key="1">
    <source>
        <dbReference type="EMBL" id="KWV86150.1"/>
    </source>
</evidence>
<organism evidence="1 3">
    <name type="scientific">Pseudomonas fluorescens</name>
    <dbReference type="NCBI Taxonomy" id="294"/>
    <lineage>
        <taxon>Bacteria</taxon>
        <taxon>Pseudomonadati</taxon>
        <taxon>Pseudomonadota</taxon>
        <taxon>Gammaproteobacteria</taxon>
        <taxon>Pseudomonadales</taxon>
        <taxon>Pseudomonadaceae</taxon>
        <taxon>Pseudomonas</taxon>
    </lineage>
</organism>
<reference evidence="1 3" key="1">
    <citation type="submission" date="2015-05" db="EMBL/GenBank/DDBJ databases">
        <title>A genomic and transcriptomic approach to investigate the blue pigment phenotype in Pseudomonas fluorescens.</title>
        <authorList>
            <person name="Andreani N.A."/>
            <person name="Cardazzo B."/>
        </authorList>
    </citation>
    <scope>NUCLEOTIDE SEQUENCE [LARGE SCALE GENOMIC DNA]</scope>
    <source>
        <strain evidence="1 3">Ps_22</strain>
    </source>
</reference>
<dbReference type="EMBL" id="LCYA01000103">
    <property type="protein sequence ID" value="KWV86150.1"/>
    <property type="molecule type" value="Genomic_DNA"/>
</dbReference>
<dbReference type="AlphaFoldDB" id="A0A109LEF9"/>
<accession>A0A109LEF9</accession>
<dbReference type="PATRIC" id="fig|294.194.peg.4575"/>
<sequence length="210" mass="24890">MDFEYDEFDADEEVVTQNDHYAAHPLSPFGWLYIAADVRDMRISKIGLTTKKTPEQRLAEGKTYNPFIVLFATYNLANCTYGISKVELKAIEGYIHRRSFADPVLHLYTGRNSEWFYMHPDLAEYEVDRMLVKRGFSVRGKRLFSYYEGDHTYEGVYVSRMREIKKIYRPFPGEFEKMAVDSGIPYKYFQEYLDYLTEYHSRSSKDKVYL</sequence>
<comment type="caution">
    <text evidence="1">The sequence shown here is derived from an EMBL/GenBank/DDBJ whole genome shotgun (WGS) entry which is preliminary data.</text>
</comment>
<name>A0A109LEF9_PSEFL</name>
<reference evidence="2 4" key="2">
    <citation type="submission" date="2018-03" db="EMBL/GenBank/DDBJ databases">
        <title>Blue discolouration in mozzarella cheese caused by Pseudomonas fluorescens.</title>
        <authorList>
            <person name="Chiesa F."/>
            <person name="Dalmasso A."/>
            <person name="Lomonaco S."/>
        </authorList>
    </citation>
    <scope>NUCLEOTIDE SEQUENCE [LARGE SCALE GENOMIC DNA]</scope>
    <source>
        <strain evidence="2 4">11293</strain>
    </source>
</reference>
<protein>
    <submittedName>
        <fullName evidence="1">Uncharacterized protein</fullName>
    </submittedName>
</protein>
<dbReference type="EMBL" id="PVUH01000011">
    <property type="protein sequence ID" value="PRW90797.1"/>
    <property type="molecule type" value="Genomic_DNA"/>
</dbReference>
<proteinExistence type="predicted"/>
<evidence type="ECO:0000313" key="2">
    <source>
        <dbReference type="EMBL" id="PRW90797.1"/>
    </source>
</evidence>
<evidence type="ECO:0000313" key="3">
    <source>
        <dbReference type="Proteomes" id="UP000061348"/>
    </source>
</evidence>